<feature type="domain" description="Rab-GAP TBC" evidence="1">
    <location>
        <begin position="257"/>
        <end position="478"/>
    </location>
</feature>
<reference evidence="2" key="1">
    <citation type="submission" date="2021-06" db="EMBL/GenBank/DDBJ databases">
        <authorList>
            <person name="Hodson N. C."/>
            <person name="Mongue J. A."/>
            <person name="Jaron S. K."/>
        </authorList>
    </citation>
    <scope>NUCLEOTIDE SEQUENCE</scope>
</reference>
<dbReference type="Pfam" id="PF00566">
    <property type="entry name" value="RabGAP-TBC"/>
    <property type="match status" value="1"/>
</dbReference>
<dbReference type="PANTHER" id="PTHR16110:SF1">
    <property type="entry name" value="TBC1 DOMAIN FAMILY MEMBER 19"/>
    <property type="match status" value="1"/>
</dbReference>
<dbReference type="PANTHER" id="PTHR16110">
    <property type="entry name" value="TBC1 DOMAIN FAMILY MEMBER 19"/>
    <property type="match status" value="1"/>
</dbReference>
<name>A0A8J2LV54_9HEXA</name>
<evidence type="ECO:0000313" key="2">
    <source>
        <dbReference type="EMBL" id="CAG7838511.1"/>
    </source>
</evidence>
<evidence type="ECO:0000259" key="1">
    <source>
        <dbReference type="PROSITE" id="PS50086"/>
    </source>
</evidence>
<sequence length="532" mass="61239">MESPTREVNVHLLASKIAAEIQNQLQYKSFQYELQKAATTEQVTILDFRNSLLYHIKCGNLDTKLRNMVYHWLKDHCFGMRHVAVEPLDYMKKYQEAWESRIWKSVIAMANDLGSPLARGRLTSEQEVMEENWTEFSQWEVDLSRFRPVYSPKDFLDCILQILSPNYQLNGAEKLWSSLASIPIKVKTLRELKCLFADLTTGEPHYGLIRHLDSEDLHGSYVSCGVPKIIQIQRTKLGEIVEGKNLAPVAQEFLKKGCPPALRAKLWQQVLGSQLTKEHSEYYQELKQSVIKCELLIDRLILKDVQLTAANDDQYFVFEDSLYQVLLSFSRDVALLELFDRSSKSPLTAVLKGKGGHPDGCVIYPPNGIVPFHGFTMYVAPLCYLFDDPESLYFTFRSLYTRYWFRLHEISSHENGIVGLCILFEKLLHRHETQLWFHLRSLRVLPLRVVFKWLMKGFSGYLPAEQVLQLWDLMLAYNSVQLLALFAMGVLSIRKENLMKSTQAQTVDAVLADLSSIAVLPVLQLSLSKETF</sequence>
<dbReference type="PROSITE" id="PS50086">
    <property type="entry name" value="TBC_RABGAP"/>
    <property type="match status" value="1"/>
</dbReference>
<dbReference type="AlphaFoldDB" id="A0A8J2LV54"/>
<protein>
    <recommendedName>
        <fullName evidence="1">Rab-GAP TBC domain-containing protein</fullName>
    </recommendedName>
</protein>
<dbReference type="EMBL" id="CAJVCH010571781">
    <property type="protein sequence ID" value="CAG7838511.1"/>
    <property type="molecule type" value="Genomic_DNA"/>
</dbReference>
<comment type="caution">
    <text evidence="2">The sequence shown here is derived from an EMBL/GenBank/DDBJ whole genome shotgun (WGS) entry which is preliminary data.</text>
</comment>
<dbReference type="OrthoDB" id="10249775at2759"/>
<dbReference type="InterPro" id="IPR042507">
    <property type="entry name" value="TBC1D19"/>
</dbReference>
<proteinExistence type="predicted"/>
<dbReference type="InterPro" id="IPR000195">
    <property type="entry name" value="Rab-GAP-TBC_dom"/>
</dbReference>
<gene>
    <name evidence="2" type="ORF">AFUS01_LOCUS47478</name>
</gene>
<evidence type="ECO:0000313" key="3">
    <source>
        <dbReference type="Proteomes" id="UP000708208"/>
    </source>
</evidence>
<keyword evidence="3" id="KW-1185">Reference proteome</keyword>
<organism evidence="2 3">
    <name type="scientific">Allacma fusca</name>
    <dbReference type="NCBI Taxonomy" id="39272"/>
    <lineage>
        <taxon>Eukaryota</taxon>
        <taxon>Metazoa</taxon>
        <taxon>Ecdysozoa</taxon>
        <taxon>Arthropoda</taxon>
        <taxon>Hexapoda</taxon>
        <taxon>Collembola</taxon>
        <taxon>Symphypleona</taxon>
        <taxon>Sminthuridae</taxon>
        <taxon>Allacma</taxon>
    </lineage>
</organism>
<dbReference type="SMART" id="SM00164">
    <property type="entry name" value="TBC"/>
    <property type="match status" value="1"/>
</dbReference>
<accession>A0A8J2LV54</accession>
<dbReference type="Proteomes" id="UP000708208">
    <property type="component" value="Unassembled WGS sequence"/>
</dbReference>